<comment type="caution">
    <text evidence="3">The sequence shown here is derived from an EMBL/GenBank/DDBJ whole genome shotgun (WGS) entry which is preliminary data.</text>
</comment>
<dbReference type="Pfam" id="PF00534">
    <property type="entry name" value="Glycos_transf_1"/>
    <property type="match status" value="1"/>
</dbReference>
<organism evidence="3 4">
    <name type="scientific">Stenotrophomonas maltophilia</name>
    <name type="common">Pseudomonas maltophilia</name>
    <name type="synonym">Xanthomonas maltophilia</name>
    <dbReference type="NCBI Taxonomy" id="40324"/>
    <lineage>
        <taxon>Bacteria</taxon>
        <taxon>Pseudomonadati</taxon>
        <taxon>Pseudomonadota</taxon>
        <taxon>Gammaproteobacteria</taxon>
        <taxon>Lysobacterales</taxon>
        <taxon>Lysobacteraceae</taxon>
        <taxon>Stenotrophomonas</taxon>
        <taxon>Stenotrophomonas maltophilia group</taxon>
    </lineage>
</organism>
<evidence type="ECO:0000259" key="1">
    <source>
        <dbReference type="Pfam" id="PF00534"/>
    </source>
</evidence>
<dbReference type="Pfam" id="PF00535">
    <property type="entry name" value="Glycos_transf_2"/>
    <property type="match status" value="1"/>
</dbReference>
<dbReference type="Gene3D" id="3.40.50.2000">
    <property type="entry name" value="Glycogen Phosphorylase B"/>
    <property type="match status" value="2"/>
</dbReference>
<feature type="domain" description="Glycosyltransferase 2-like" evidence="2">
    <location>
        <begin position="840"/>
        <end position="961"/>
    </location>
</feature>
<evidence type="ECO:0000259" key="2">
    <source>
        <dbReference type="Pfam" id="PF00535"/>
    </source>
</evidence>
<dbReference type="InterPro" id="IPR001296">
    <property type="entry name" value="Glyco_trans_1"/>
</dbReference>
<evidence type="ECO:0000313" key="4">
    <source>
        <dbReference type="Proteomes" id="UP000634179"/>
    </source>
</evidence>
<dbReference type="Gene3D" id="3.20.20.80">
    <property type="entry name" value="Glycosidases"/>
    <property type="match status" value="1"/>
</dbReference>
<dbReference type="GO" id="GO:0016757">
    <property type="term" value="F:glycosyltransferase activity"/>
    <property type="evidence" value="ECO:0007669"/>
    <property type="project" value="InterPro"/>
</dbReference>
<dbReference type="PANTHER" id="PTHR41244">
    <property type="entry name" value="RHAMNAN SYNTHESIS F"/>
    <property type="match status" value="1"/>
</dbReference>
<dbReference type="Gene3D" id="3.90.550.10">
    <property type="entry name" value="Spore Coat Polysaccharide Biosynthesis Protein SpsA, Chain A"/>
    <property type="match status" value="1"/>
</dbReference>
<feature type="domain" description="Glycosyl transferase family 1" evidence="1">
    <location>
        <begin position="645"/>
        <end position="813"/>
    </location>
</feature>
<dbReference type="InterPro" id="IPR032719">
    <property type="entry name" value="WbsX"/>
</dbReference>
<keyword evidence="3" id="KW-0378">Hydrolase</keyword>
<dbReference type="EMBL" id="JADUOV010000010">
    <property type="protein sequence ID" value="MBH1791177.1"/>
    <property type="molecule type" value="Genomic_DNA"/>
</dbReference>
<gene>
    <name evidence="3" type="ORF">I5V89_14985</name>
</gene>
<dbReference type="InterPro" id="IPR001173">
    <property type="entry name" value="Glyco_trans_2-like"/>
</dbReference>
<evidence type="ECO:0000313" key="3">
    <source>
        <dbReference type="EMBL" id="MBH1791177.1"/>
    </source>
</evidence>
<name>A0AA40Y599_STEMA</name>
<dbReference type="SUPFAM" id="SSF53448">
    <property type="entry name" value="Nucleotide-diphospho-sugar transferases"/>
    <property type="match status" value="1"/>
</dbReference>
<dbReference type="PANTHER" id="PTHR41244:SF1">
    <property type="entry name" value="GLYCOSYLTRANSFERASE"/>
    <property type="match status" value="1"/>
</dbReference>
<dbReference type="SUPFAM" id="SSF53756">
    <property type="entry name" value="UDP-Glycosyltransferase/glycogen phosphorylase"/>
    <property type="match status" value="1"/>
</dbReference>
<dbReference type="Pfam" id="PF14307">
    <property type="entry name" value="Glyco_tran_WbsX"/>
    <property type="match status" value="1"/>
</dbReference>
<dbReference type="Proteomes" id="UP000634179">
    <property type="component" value="Unassembled WGS sequence"/>
</dbReference>
<proteinExistence type="predicted"/>
<reference evidence="3" key="1">
    <citation type="submission" date="2020-11" db="EMBL/GenBank/DDBJ databases">
        <title>Enhanced detection system for hospital associated transmission using whole genome sequencing surveillance.</title>
        <authorList>
            <person name="Harrison L.H."/>
            <person name="Van Tyne D."/>
            <person name="Marsh J.W."/>
            <person name="Griffith M.P."/>
            <person name="Snyder D.J."/>
            <person name="Cooper V.S."/>
            <person name="Mustapha M."/>
        </authorList>
    </citation>
    <scope>NUCLEOTIDE SEQUENCE</scope>
    <source>
        <strain evidence="3">STEN00053</strain>
    </source>
</reference>
<dbReference type="GO" id="GO:0016787">
    <property type="term" value="F:hydrolase activity"/>
    <property type="evidence" value="ECO:0007669"/>
    <property type="project" value="UniProtKB-KW"/>
</dbReference>
<dbReference type="AlphaFoldDB" id="A0AA40Y599"/>
<dbReference type="InterPro" id="IPR029044">
    <property type="entry name" value="Nucleotide-diphossugar_trans"/>
</dbReference>
<sequence length="1122" mass="124971">MHQGQKMGKLGAVARRMYMAVPGWNARLALKDFLFRNFSFAFANTNAYRRWKTFGAGQEFAVVTAGAQQPPAAAAPIVAEGVKVSSVARIYADAFDVAAGVRGSEYVELAPALQPPTSLRFKTIAFYLPQFHPFAENDAWWGRGFTEWTNVSKAVPQFQGHRQPHLPGELGFYDLRLIDVLKRQAELAKLYGVHGFCFHHYWFSGHRLMERPVDQLLAHPEIDLPFCICWANENWTRRWDGHENDVLIGQNYTADNDIAFIRDAMPYLSDPRYIRIDGRPLLIIYRPSLLPDARKSLDVWRGYAREQGLGELFIAMVQFDVDDPRTYGFDAALEFPPLKVARGLSSINHTLHIANPRYEGYVVDYREMAERSRNWPEEDYPLFKGVTPRWDNEARKPGRGYTFAHSSPSEYQRWLESAGEFALAKPVRGESVVFINAWNEWAEGAHLEPDRYYGYAFLQATRNVTAGTAKPRVALISHDAHPHGAQYLALNMARKMTAGLGLDVHVVLLEDGRLHSQFAECSTVHLLGDRDPAVLANELRQLGVRSVLANTAVSGRIVQALGDAGLTVVSMIHELPGVIQSYDLQPALADISRVAKRIVVASDAVREGLQPFLDPAGQAKVTKLPQGLFAANRHRGKRNRDAARAALRQRLGLKSTDRIVLSVGYADARKGVDLLAEAFTSAFAQRPDVHVVWVGHREEAACEAAEKVLRSHGMLERFHFAGLDFDTDDYYAGADIYALASREDPFPSVVLEALSVELPVVAFAGTGGGADLVAQHQAGVVVPALDAVAYGGALARLLDEDSVRATAGEAGRRLVNADFSFRSYLLDLLDLAGHRIPRVSVVVPNYNYAHYLEERLASVYGQDFPLYEVIILDDASSDGSLAELERLWPTFDPEPRLEASSDNSGSVFRQWMKGVSLARGEYVWIAEADDLSKPAFLRSLVDLLESNPRSVMAFSQSEQIDEFGEVMAGDYLEYTNDLSRDRWRSSYSAMGSEEVEAGLAVKNTLPNVSAVLFRREALLRVMQEHIEEITQYRIAGDWLVYLLLLRDGGLSFNAESLNQHRRHGNSVTIGSKAQGHLDEIRSLHAHAQRLFPLSAATRSAAAAYEDKLRTHFGLRNHSAGTE</sequence>
<dbReference type="CDD" id="cd03801">
    <property type="entry name" value="GT4_PimA-like"/>
    <property type="match status" value="1"/>
</dbReference>
<dbReference type="CDD" id="cd11579">
    <property type="entry name" value="Glyco_tran_WbsX"/>
    <property type="match status" value="1"/>
</dbReference>
<protein>
    <submittedName>
        <fullName evidence="3">Glycoside hydrolase family 99-like domain-containing protein</fullName>
    </submittedName>
</protein>
<accession>A0AA40Y599</accession>